<evidence type="ECO:0000313" key="1">
    <source>
        <dbReference type="EMBL" id="GAA1978146.1"/>
    </source>
</evidence>
<dbReference type="InterPro" id="IPR032710">
    <property type="entry name" value="NTF2-like_dom_sf"/>
</dbReference>
<evidence type="ECO:0008006" key="3">
    <source>
        <dbReference type="Google" id="ProtNLM"/>
    </source>
</evidence>
<keyword evidence="2" id="KW-1185">Reference proteome</keyword>
<proteinExistence type="predicted"/>
<comment type="caution">
    <text evidence="1">The sequence shown here is derived from an EMBL/GenBank/DDBJ whole genome shotgun (WGS) entry which is preliminary data.</text>
</comment>
<reference evidence="1 2" key="1">
    <citation type="journal article" date="2019" name="Int. J. Syst. Evol. Microbiol.">
        <title>The Global Catalogue of Microorganisms (GCM) 10K type strain sequencing project: providing services to taxonomists for standard genome sequencing and annotation.</title>
        <authorList>
            <consortium name="The Broad Institute Genomics Platform"/>
            <consortium name="The Broad Institute Genome Sequencing Center for Infectious Disease"/>
            <person name="Wu L."/>
            <person name="Ma J."/>
        </authorList>
    </citation>
    <scope>NUCLEOTIDE SEQUENCE [LARGE SCALE GENOMIC DNA]</scope>
    <source>
        <strain evidence="1 2">JCM 16013</strain>
    </source>
</reference>
<accession>A0ABN2S100</accession>
<dbReference type="Proteomes" id="UP001499854">
    <property type="component" value="Unassembled WGS sequence"/>
</dbReference>
<dbReference type="Gene3D" id="3.10.450.50">
    <property type="match status" value="1"/>
</dbReference>
<sequence>MAMTNSIETTEIVDRYLAVWALPDPDDRAKAVAELWRPDGVEYIEGVQYRGHAALTGRVAEAHEAFVGNGAYVAVGGEDATRHGDVVTFTIRLDHATGPVGDTAWSARVFLVLAEDGRVREDYQLTVQPLAAA</sequence>
<gene>
    <name evidence="1" type="ORF">GCM10009838_43600</name>
</gene>
<dbReference type="SUPFAM" id="SSF54427">
    <property type="entry name" value="NTF2-like"/>
    <property type="match status" value="1"/>
</dbReference>
<dbReference type="EMBL" id="BAAAQM010000024">
    <property type="protein sequence ID" value="GAA1978146.1"/>
    <property type="molecule type" value="Genomic_DNA"/>
</dbReference>
<name>A0ABN2S100_9ACTN</name>
<protein>
    <recommendedName>
        <fullName evidence="3">SnoaL-like domain-containing protein</fullName>
    </recommendedName>
</protein>
<organism evidence="1 2">
    <name type="scientific">Catenulispora subtropica</name>
    <dbReference type="NCBI Taxonomy" id="450798"/>
    <lineage>
        <taxon>Bacteria</taxon>
        <taxon>Bacillati</taxon>
        <taxon>Actinomycetota</taxon>
        <taxon>Actinomycetes</taxon>
        <taxon>Catenulisporales</taxon>
        <taxon>Catenulisporaceae</taxon>
        <taxon>Catenulispora</taxon>
    </lineage>
</organism>
<evidence type="ECO:0000313" key="2">
    <source>
        <dbReference type="Proteomes" id="UP001499854"/>
    </source>
</evidence>